<dbReference type="InterPro" id="IPR020894">
    <property type="entry name" value="Cadherin_CS"/>
</dbReference>
<evidence type="ECO:0000256" key="1">
    <source>
        <dbReference type="ARBA" id="ARBA00004167"/>
    </source>
</evidence>
<name>A0A813SKQ0_ADIRI</name>
<evidence type="ECO:0000256" key="8">
    <source>
        <dbReference type="ARBA" id="ARBA00023180"/>
    </source>
</evidence>
<evidence type="ECO:0000259" key="12">
    <source>
        <dbReference type="PROSITE" id="PS50268"/>
    </source>
</evidence>
<dbReference type="Proteomes" id="UP000663828">
    <property type="component" value="Unassembled WGS sequence"/>
</dbReference>
<evidence type="ECO:0000256" key="9">
    <source>
        <dbReference type="PROSITE-ProRule" id="PRU00043"/>
    </source>
</evidence>
<keyword evidence="7 11" id="KW-0472">Membrane</keyword>
<dbReference type="PROSITE" id="PS50268">
    <property type="entry name" value="CADHERIN_2"/>
    <property type="match status" value="7"/>
</dbReference>
<dbReference type="FunFam" id="2.60.40.60:FF:000033">
    <property type="entry name" value="FAT atypical cadherin 1"/>
    <property type="match status" value="1"/>
</dbReference>
<accession>A0A813SKQ0</accession>
<evidence type="ECO:0000256" key="4">
    <source>
        <dbReference type="ARBA" id="ARBA00022737"/>
    </source>
</evidence>
<feature type="domain" description="Cadherin" evidence="12">
    <location>
        <begin position="113"/>
        <end position="223"/>
    </location>
</feature>
<dbReference type="GO" id="GO:0007156">
    <property type="term" value="P:homophilic cell adhesion via plasma membrane adhesion molecules"/>
    <property type="evidence" value="ECO:0007669"/>
    <property type="project" value="InterPro"/>
</dbReference>
<dbReference type="FunFam" id="2.60.40.60:FF:000015">
    <property type="entry name" value="FAT atypical cadherin 1"/>
    <property type="match status" value="1"/>
</dbReference>
<keyword evidence="3" id="KW-0732">Signal</keyword>
<evidence type="ECO:0000313" key="16">
    <source>
        <dbReference type="Proteomes" id="UP000663852"/>
    </source>
</evidence>
<evidence type="ECO:0000313" key="13">
    <source>
        <dbReference type="EMBL" id="CAF0796485.1"/>
    </source>
</evidence>
<dbReference type="SUPFAM" id="SSF49313">
    <property type="entry name" value="Cadherin-like"/>
    <property type="match status" value="6"/>
</dbReference>
<feature type="domain" description="Cadherin" evidence="12">
    <location>
        <begin position="35"/>
        <end position="112"/>
    </location>
</feature>
<dbReference type="EMBL" id="CAJNOJ010000012">
    <property type="protein sequence ID" value="CAF0796485.1"/>
    <property type="molecule type" value="Genomic_DNA"/>
</dbReference>
<feature type="domain" description="Cadherin" evidence="12">
    <location>
        <begin position="562"/>
        <end position="669"/>
    </location>
</feature>
<dbReference type="EMBL" id="CAJNOR010007569">
    <property type="protein sequence ID" value="CAF1619587.1"/>
    <property type="molecule type" value="Genomic_DNA"/>
</dbReference>
<dbReference type="GO" id="GO:0005886">
    <property type="term" value="C:plasma membrane"/>
    <property type="evidence" value="ECO:0007669"/>
    <property type="project" value="InterPro"/>
</dbReference>
<evidence type="ECO:0000256" key="11">
    <source>
        <dbReference type="SAM" id="Phobius"/>
    </source>
</evidence>
<dbReference type="PRINTS" id="PR00205">
    <property type="entry name" value="CADHERIN"/>
</dbReference>
<proteinExistence type="predicted"/>
<dbReference type="SMART" id="SM00112">
    <property type="entry name" value="CA"/>
    <property type="match status" value="6"/>
</dbReference>
<evidence type="ECO:0000256" key="5">
    <source>
        <dbReference type="ARBA" id="ARBA00022837"/>
    </source>
</evidence>
<evidence type="ECO:0000256" key="2">
    <source>
        <dbReference type="ARBA" id="ARBA00022692"/>
    </source>
</evidence>
<dbReference type="InterPro" id="IPR002126">
    <property type="entry name" value="Cadherin-like_dom"/>
</dbReference>
<feature type="compositionally biased region" description="Low complexity" evidence="10">
    <location>
        <begin position="921"/>
        <end position="936"/>
    </location>
</feature>
<keyword evidence="5 9" id="KW-0106">Calcium</keyword>
<feature type="domain" description="Cadherin" evidence="12">
    <location>
        <begin position="341"/>
        <end position="449"/>
    </location>
</feature>
<keyword evidence="2 11" id="KW-0812">Transmembrane</keyword>
<dbReference type="AlphaFoldDB" id="A0A813SKQ0"/>
<dbReference type="CDD" id="cd11304">
    <property type="entry name" value="Cadherin_repeat"/>
    <property type="match status" value="5"/>
</dbReference>
<keyword evidence="4" id="KW-0677">Repeat</keyword>
<comment type="caution">
    <text evidence="13">The sequence shown here is derived from an EMBL/GenBank/DDBJ whole genome shotgun (WGS) entry which is preliminary data.</text>
</comment>
<dbReference type="Gene3D" id="2.60.40.60">
    <property type="entry name" value="Cadherins"/>
    <property type="match status" value="7"/>
</dbReference>
<feature type="transmembrane region" description="Helical" evidence="11">
    <location>
        <begin position="787"/>
        <end position="813"/>
    </location>
</feature>
<evidence type="ECO:0000256" key="6">
    <source>
        <dbReference type="ARBA" id="ARBA00022989"/>
    </source>
</evidence>
<dbReference type="Proteomes" id="UP000663852">
    <property type="component" value="Unassembled WGS sequence"/>
</dbReference>
<feature type="region of interest" description="Disordered" evidence="10">
    <location>
        <begin position="915"/>
        <end position="938"/>
    </location>
</feature>
<comment type="subcellular location">
    <subcellularLocation>
        <location evidence="1">Membrane</location>
        <topology evidence="1">Single-pass membrane protein</topology>
    </subcellularLocation>
</comment>
<keyword evidence="15" id="KW-1185">Reference proteome</keyword>
<dbReference type="PANTHER" id="PTHR24028">
    <property type="entry name" value="CADHERIN-87A"/>
    <property type="match status" value="1"/>
</dbReference>
<feature type="domain" description="Cadherin" evidence="12">
    <location>
        <begin position="690"/>
        <end position="771"/>
    </location>
</feature>
<evidence type="ECO:0000313" key="14">
    <source>
        <dbReference type="EMBL" id="CAF1619587.1"/>
    </source>
</evidence>
<reference evidence="13" key="1">
    <citation type="submission" date="2021-02" db="EMBL/GenBank/DDBJ databases">
        <authorList>
            <person name="Nowell W R."/>
        </authorList>
    </citation>
    <scope>NUCLEOTIDE SEQUENCE</scope>
</reference>
<dbReference type="FunFam" id="2.60.40.60:FF:000092">
    <property type="entry name" value="Protocadherin 8"/>
    <property type="match status" value="1"/>
</dbReference>
<sequence>MFVLFLLFPLVSAFDYSIILEEKSPINQAIYHFPYSYELLTNFQSNFNLTNNNRDLILTKTIDRDAWCAQNICSCDHCSFLLELFSNDNKTVPIFSSINITITDLNDHACQFLDIQTNISLSESIQIGHRFPIARAIDADSGVNGQLSFKLLENEDYFELNIINLSVNEYAIYGILKHALDRELEEQYDLLIEAVDHGLKQVRSSRMNVTVWILDENDNAPKFNQTEYSIQSLPEDTPVGTQLLTISATDIDKGLNSLIHYSIVQPPGISSFPFAIDSNTGVVSLRSSLDYETVRSYRFLIRASDSGLPQSLYTDTWLSISIADVNDCPVEITFIPNRRFQYENQTLFIYENTEIKNLTIGYIRLFDQDSIPTKLSVSLMTLDSKLQQEYELIPSSQINSYILIAKKGIYDREIQREVHLRFVATDTLLTSISDITIHLLDLNDNPSEFPSNPMKFSIEELANYHMVEHPTENSQIVLGYLNATDPDEGENAMNRYELEPNSYVKIDSNTGRLTLIQPLDREQISRIQLKAKAINIAEPKWETEVQVEIEVLDINDNIPQCLSRIQQISVRENSSTTNSLVQINATDVDLGVNGTINYSIRLNSSWPFEINSKTGEIYSRQIFDYESNSKTFFIIVDLEDEGFPIKNQNKNACQLIVNIEDINDNSPQLTDDSQTRIFLDLQRSPFLNEIILFNATDLDSGDNGKVKYSLLDNDSNSLFRLYPNGSLHMTRQINQVSLFKLEILLEDYGIPTQQARISVIVAIGDTNIPAFSTFEKVLVKYSQPKSIGLILGLTVLIITLLLFLCIIVTCILLRQHRRRHQAAIIARKKLLCSSSQQLTSSGSTNTTSSFSVEHQQIANIVQIKPIYYNRRTSDTYTMNTSSPESQTYKILHIPQDNEYYLNYYHHEKVDNHSSDLGYHGSYETGSSSSPSSQMSTRHSHMVNQLPDFVTKCKSVNGGFLVEMNVDGSDEDRR</sequence>
<dbReference type="OrthoDB" id="6252479at2759"/>
<organism evidence="13 16">
    <name type="scientific">Adineta ricciae</name>
    <name type="common">Rotifer</name>
    <dbReference type="NCBI Taxonomy" id="249248"/>
    <lineage>
        <taxon>Eukaryota</taxon>
        <taxon>Metazoa</taxon>
        <taxon>Spiralia</taxon>
        <taxon>Gnathifera</taxon>
        <taxon>Rotifera</taxon>
        <taxon>Eurotatoria</taxon>
        <taxon>Bdelloidea</taxon>
        <taxon>Adinetida</taxon>
        <taxon>Adinetidae</taxon>
        <taxon>Adineta</taxon>
    </lineage>
</organism>
<dbReference type="Pfam" id="PF00028">
    <property type="entry name" value="Cadherin"/>
    <property type="match status" value="5"/>
</dbReference>
<keyword evidence="6 11" id="KW-1133">Transmembrane helix</keyword>
<dbReference type="PROSITE" id="PS00232">
    <property type="entry name" value="CADHERIN_1"/>
    <property type="match status" value="3"/>
</dbReference>
<evidence type="ECO:0000256" key="3">
    <source>
        <dbReference type="ARBA" id="ARBA00022729"/>
    </source>
</evidence>
<gene>
    <name evidence="13" type="ORF">EDS130_LOCUS4621</name>
    <name evidence="14" type="ORF">XAT740_LOCUS50049</name>
</gene>
<feature type="domain" description="Cadherin" evidence="12">
    <location>
        <begin position="458"/>
        <end position="561"/>
    </location>
</feature>
<protein>
    <recommendedName>
        <fullName evidence="12">Cadherin domain-containing protein</fullName>
    </recommendedName>
</protein>
<evidence type="ECO:0000256" key="10">
    <source>
        <dbReference type="SAM" id="MobiDB-lite"/>
    </source>
</evidence>
<evidence type="ECO:0000256" key="7">
    <source>
        <dbReference type="ARBA" id="ARBA00023136"/>
    </source>
</evidence>
<dbReference type="PANTHER" id="PTHR24028:SF146">
    <property type="entry name" value="CADHERIN 96CB, ISOFORM D-RELATED"/>
    <property type="match status" value="1"/>
</dbReference>
<keyword evidence="8" id="KW-0325">Glycoprotein</keyword>
<dbReference type="GO" id="GO:0005509">
    <property type="term" value="F:calcium ion binding"/>
    <property type="evidence" value="ECO:0007669"/>
    <property type="project" value="UniProtKB-UniRule"/>
</dbReference>
<evidence type="ECO:0000313" key="15">
    <source>
        <dbReference type="Proteomes" id="UP000663828"/>
    </source>
</evidence>
<dbReference type="InterPro" id="IPR015919">
    <property type="entry name" value="Cadherin-like_sf"/>
</dbReference>
<dbReference type="InterPro" id="IPR050174">
    <property type="entry name" value="Protocadherin/Cadherin-CA"/>
</dbReference>
<feature type="domain" description="Cadherin" evidence="12">
    <location>
        <begin position="232"/>
        <end position="334"/>
    </location>
</feature>